<keyword evidence="5 8" id="KW-1133">Transmembrane helix</keyword>
<dbReference type="PROSITE" id="PS50893">
    <property type="entry name" value="ABC_TRANSPORTER_2"/>
    <property type="match status" value="1"/>
</dbReference>
<evidence type="ECO:0000313" key="12">
    <source>
        <dbReference type="Proteomes" id="UP000318242"/>
    </source>
</evidence>
<dbReference type="Proteomes" id="UP000318242">
    <property type="component" value="Unassembled WGS sequence"/>
</dbReference>
<dbReference type="PANTHER" id="PTHR43394:SF1">
    <property type="entry name" value="ATP-BINDING CASSETTE SUB-FAMILY B MEMBER 10, MITOCHONDRIAL"/>
    <property type="match status" value="1"/>
</dbReference>
<feature type="transmembrane region" description="Helical" evidence="8">
    <location>
        <begin position="172"/>
        <end position="192"/>
    </location>
</feature>
<name>A0A4Y3IS41_9VIBR</name>
<feature type="transmembrane region" description="Helical" evidence="8">
    <location>
        <begin position="259"/>
        <end position="288"/>
    </location>
</feature>
<proteinExistence type="predicted"/>
<evidence type="ECO:0000256" key="8">
    <source>
        <dbReference type="SAM" id="Phobius"/>
    </source>
</evidence>
<keyword evidence="3" id="KW-0547">Nucleotide-binding</keyword>
<dbReference type="GO" id="GO:0016887">
    <property type="term" value="F:ATP hydrolysis activity"/>
    <property type="evidence" value="ECO:0007669"/>
    <property type="project" value="InterPro"/>
</dbReference>
<dbReference type="Pfam" id="PF00664">
    <property type="entry name" value="ABC_membrane"/>
    <property type="match status" value="1"/>
</dbReference>
<evidence type="ECO:0000259" key="9">
    <source>
        <dbReference type="PROSITE" id="PS50893"/>
    </source>
</evidence>
<dbReference type="OrthoDB" id="9782586at2"/>
<dbReference type="GO" id="GO:0005524">
    <property type="term" value="F:ATP binding"/>
    <property type="evidence" value="ECO:0007669"/>
    <property type="project" value="UniProtKB-KW"/>
</dbReference>
<dbReference type="Gene3D" id="3.40.50.300">
    <property type="entry name" value="P-loop containing nucleotide triphosphate hydrolases"/>
    <property type="match status" value="1"/>
</dbReference>
<evidence type="ECO:0000256" key="7">
    <source>
        <dbReference type="SAM" id="MobiDB-lite"/>
    </source>
</evidence>
<dbReference type="Pfam" id="PF00005">
    <property type="entry name" value="ABC_tran"/>
    <property type="match status" value="1"/>
</dbReference>
<dbReference type="InterPro" id="IPR003593">
    <property type="entry name" value="AAA+_ATPase"/>
</dbReference>
<dbReference type="GO" id="GO:0015421">
    <property type="term" value="F:ABC-type oligopeptide transporter activity"/>
    <property type="evidence" value="ECO:0007669"/>
    <property type="project" value="TreeGrafter"/>
</dbReference>
<protein>
    <submittedName>
        <fullName evidence="11">ABC transporter ATP-binding protein</fullName>
    </submittedName>
</protein>
<keyword evidence="12" id="KW-1185">Reference proteome</keyword>
<dbReference type="EMBL" id="BJLH01000015">
    <property type="protein sequence ID" value="GEA62027.1"/>
    <property type="molecule type" value="Genomic_DNA"/>
</dbReference>
<dbReference type="InterPro" id="IPR003439">
    <property type="entry name" value="ABC_transporter-like_ATP-bd"/>
</dbReference>
<feature type="region of interest" description="Disordered" evidence="7">
    <location>
        <begin position="668"/>
        <end position="689"/>
    </location>
</feature>
<keyword evidence="6 8" id="KW-0472">Membrane</keyword>
<feature type="transmembrane region" description="Helical" evidence="8">
    <location>
        <begin position="138"/>
        <end position="160"/>
    </location>
</feature>
<dbReference type="AlphaFoldDB" id="A0A4Y3IS41"/>
<dbReference type="PANTHER" id="PTHR43394">
    <property type="entry name" value="ATP-DEPENDENT PERMEASE MDL1, MITOCHONDRIAL"/>
    <property type="match status" value="1"/>
</dbReference>
<comment type="caution">
    <text evidence="11">The sequence shown here is derived from an EMBL/GenBank/DDBJ whole genome shotgun (WGS) entry which is preliminary data.</text>
</comment>
<feature type="domain" description="ABC transporter" evidence="9">
    <location>
        <begin position="453"/>
        <end position="686"/>
    </location>
</feature>
<comment type="subcellular location">
    <subcellularLocation>
        <location evidence="1">Cell membrane</location>
        <topology evidence="1">Multi-pass membrane protein</topology>
    </subcellularLocation>
</comment>
<keyword evidence="4 11" id="KW-0067">ATP-binding</keyword>
<dbReference type="RefSeq" id="WP_141272460.1">
    <property type="nucleotide sequence ID" value="NZ_BJLH01000015.1"/>
</dbReference>
<accession>A0A4Y3IS41</accession>
<evidence type="ECO:0000256" key="3">
    <source>
        <dbReference type="ARBA" id="ARBA00022741"/>
    </source>
</evidence>
<keyword evidence="2 8" id="KW-0812">Transmembrane</keyword>
<dbReference type="SUPFAM" id="SSF90123">
    <property type="entry name" value="ABC transporter transmembrane region"/>
    <property type="match status" value="1"/>
</dbReference>
<dbReference type="SUPFAM" id="SSF52540">
    <property type="entry name" value="P-loop containing nucleoside triphosphate hydrolases"/>
    <property type="match status" value="1"/>
</dbReference>
<evidence type="ECO:0000313" key="11">
    <source>
        <dbReference type="EMBL" id="GEA62027.1"/>
    </source>
</evidence>
<dbReference type="InterPro" id="IPR027417">
    <property type="entry name" value="P-loop_NTPase"/>
</dbReference>
<reference evidence="11 12" key="1">
    <citation type="submission" date="2019-06" db="EMBL/GenBank/DDBJ databases">
        <title>Whole genome shotgun sequence of Vibrio comitans NBRC 102076.</title>
        <authorList>
            <person name="Hosoyama A."/>
            <person name="Uohara A."/>
            <person name="Ohji S."/>
            <person name="Ichikawa N."/>
        </authorList>
    </citation>
    <scope>NUCLEOTIDE SEQUENCE [LARGE SCALE GENOMIC DNA]</scope>
    <source>
        <strain evidence="11 12">NBRC 102076</strain>
    </source>
</reference>
<evidence type="ECO:0000256" key="5">
    <source>
        <dbReference type="ARBA" id="ARBA00022989"/>
    </source>
</evidence>
<dbReference type="InterPro" id="IPR011527">
    <property type="entry name" value="ABC1_TM_dom"/>
</dbReference>
<evidence type="ECO:0000259" key="10">
    <source>
        <dbReference type="PROSITE" id="PS50929"/>
    </source>
</evidence>
<dbReference type="InterPro" id="IPR039421">
    <property type="entry name" value="Type_1_exporter"/>
</dbReference>
<dbReference type="GO" id="GO:0005886">
    <property type="term" value="C:plasma membrane"/>
    <property type="evidence" value="ECO:0007669"/>
    <property type="project" value="UniProtKB-SubCell"/>
</dbReference>
<evidence type="ECO:0000256" key="4">
    <source>
        <dbReference type="ARBA" id="ARBA00022840"/>
    </source>
</evidence>
<dbReference type="Gene3D" id="1.20.1560.10">
    <property type="entry name" value="ABC transporter type 1, transmembrane domain"/>
    <property type="match status" value="1"/>
</dbReference>
<sequence length="689" mass="75630">MSESYADSVNNVLDVIGVESGVQNFANEWIQSNPINSVGDVFDLLDRLMIPYSVHPSSSKLSTVEHLVAIQIGADSSVTCRHDLKGYLEYQDGALIPAQASQGLADITILIHGQPQEKPEVDWLSNKLDNFKPIIPRLLVISFIANLFALSIPFITMAVYDHVIGGDAGHEVFGIAIGAILLFSMMLLLKVVRSQLLTTVANRISREVSESVMRKLLFGQLGINRMAGTSTLMNRITTAESLKSIVQGPLGGALFDLPFVIIFIIAIGVLGGWLVIVPIIALLLYFILAQRSYRRQKLLNNQLTVSGTTRFSLLYELNSKLSFLRTSHILPFWMDRFEKANTLASKNSFDHLSHQGKYTSIYYAIGLLSTLAVVGLGIDLIFNQVLTPGGLIATMMLISRVTSPAQMLANSYPRIGQVAQAKQQINQSVSYRAEGDYSYQHHHLSQDAPSIDLELVTLRFANQLKPALSGVSFSVEPGQVVAITGPMGSGKSTLLEVIAGLLPSQSGVIKLNGNNLSQYDPQLLRKWLGYYSDQPEMVPMTVFDFIADGRDVSEQEVENVLSKVGALDWVNSLADGMDTHLNQVESLSHPLSNYEATMLTQAKLLCHKYPLVLLDNPVSSKKNKRRFIQWLEENRGTSTIIFTSHDAELIKLSDQVVVLDGGNVGYAGPIPDENEQELDIEASAQGSEA</sequence>
<organism evidence="11 12">
    <name type="scientific">Vibrio comitans NBRC 102076</name>
    <dbReference type="NCBI Taxonomy" id="1219078"/>
    <lineage>
        <taxon>Bacteria</taxon>
        <taxon>Pseudomonadati</taxon>
        <taxon>Pseudomonadota</taxon>
        <taxon>Gammaproteobacteria</taxon>
        <taxon>Vibrionales</taxon>
        <taxon>Vibrionaceae</taxon>
        <taxon>Vibrio</taxon>
    </lineage>
</organism>
<feature type="transmembrane region" description="Helical" evidence="8">
    <location>
        <begin position="361"/>
        <end position="382"/>
    </location>
</feature>
<evidence type="ECO:0000256" key="1">
    <source>
        <dbReference type="ARBA" id="ARBA00004651"/>
    </source>
</evidence>
<feature type="domain" description="ABC transmembrane type-1" evidence="10">
    <location>
        <begin position="138"/>
        <end position="417"/>
    </location>
</feature>
<dbReference type="InterPro" id="IPR036640">
    <property type="entry name" value="ABC1_TM_sf"/>
</dbReference>
<dbReference type="PROSITE" id="PS50929">
    <property type="entry name" value="ABC_TM1F"/>
    <property type="match status" value="1"/>
</dbReference>
<evidence type="ECO:0000256" key="6">
    <source>
        <dbReference type="ARBA" id="ARBA00023136"/>
    </source>
</evidence>
<evidence type="ECO:0000256" key="2">
    <source>
        <dbReference type="ARBA" id="ARBA00022692"/>
    </source>
</evidence>
<gene>
    <name evidence="11" type="ORF">VCO01S_32200</name>
</gene>
<dbReference type="SMART" id="SM00382">
    <property type="entry name" value="AAA"/>
    <property type="match status" value="1"/>
</dbReference>